<sequence length="110" mass="13006">MECEIPVLSFWELTLKEIQDSISAYQKRILRDAKNRAFMDYKLAECIGINVAAILSKDSQPVPFIEVYRDLYKEEYEEFENQKINQEAIIHKQRMLDFANFHNSNRKGVS</sequence>
<organism evidence="1 2">
    <name type="scientific">Clostridium intestinale</name>
    <dbReference type="NCBI Taxonomy" id="36845"/>
    <lineage>
        <taxon>Bacteria</taxon>
        <taxon>Bacillati</taxon>
        <taxon>Bacillota</taxon>
        <taxon>Clostridia</taxon>
        <taxon>Eubacteriales</taxon>
        <taxon>Clostridiaceae</taxon>
        <taxon>Clostridium</taxon>
    </lineage>
</organism>
<evidence type="ECO:0000313" key="1">
    <source>
        <dbReference type="EMBL" id="QLY78039.1"/>
    </source>
</evidence>
<dbReference type="KEGG" id="cint:HZF06_13135"/>
<evidence type="ECO:0000313" key="2">
    <source>
        <dbReference type="Proteomes" id="UP000512286"/>
    </source>
</evidence>
<gene>
    <name evidence="1" type="ORF">HZF06_13135</name>
</gene>
<protein>
    <submittedName>
        <fullName evidence="1">Uncharacterized protein</fullName>
    </submittedName>
</protein>
<dbReference type="AlphaFoldDB" id="A0A7D6ZF13"/>
<proteinExistence type="predicted"/>
<reference evidence="1 2" key="1">
    <citation type="submission" date="2020-07" db="EMBL/GenBank/DDBJ databases">
        <title>Electron transfer.</title>
        <authorList>
            <person name="Huang L."/>
            <person name="Liu X."/>
            <person name="Zhou S."/>
        </authorList>
    </citation>
    <scope>NUCLEOTIDE SEQUENCE [LARGE SCALE GENOMIC DNA]</scope>
    <source>
        <strain evidence="1 2">Lx1</strain>
    </source>
</reference>
<name>A0A7D6ZF13_9CLOT</name>
<dbReference type="EMBL" id="CP059378">
    <property type="protein sequence ID" value="QLY78039.1"/>
    <property type="molecule type" value="Genomic_DNA"/>
</dbReference>
<dbReference type="Proteomes" id="UP000512286">
    <property type="component" value="Chromosome"/>
</dbReference>
<accession>A0A7D6ZF13</accession>